<dbReference type="EMBL" id="CAJVPS010024947">
    <property type="protein sequence ID" value="CAG8717748.1"/>
    <property type="molecule type" value="Genomic_DNA"/>
</dbReference>
<dbReference type="Proteomes" id="UP000789508">
    <property type="component" value="Unassembled WGS sequence"/>
</dbReference>
<evidence type="ECO:0000313" key="1">
    <source>
        <dbReference type="EMBL" id="CAG8717748.1"/>
    </source>
</evidence>
<dbReference type="AlphaFoldDB" id="A0A9N9I1Z8"/>
<name>A0A9N9I1Z8_9GLOM</name>
<evidence type="ECO:0000313" key="2">
    <source>
        <dbReference type="Proteomes" id="UP000789508"/>
    </source>
</evidence>
<protein>
    <submittedName>
        <fullName evidence="1">5987_t:CDS:1</fullName>
    </submittedName>
</protein>
<dbReference type="OrthoDB" id="2430857at2759"/>
<proteinExistence type="predicted"/>
<comment type="caution">
    <text evidence="1">The sequence shown here is derived from an EMBL/GenBank/DDBJ whole genome shotgun (WGS) entry which is preliminary data.</text>
</comment>
<reference evidence="1" key="1">
    <citation type="submission" date="2021-06" db="EMBL/GenBank/DDBJ databases">
        <authorList>
            <person name="Kallberg Y."/>
            <person name="Tangrot J."/>
            <person name="Rosling A."/>
        </authorList>
    </citation>
    <scope>NUCLEOTIDE SEQUENCE</scope>
    <source>
        <strain evidence="1">FL130A</strain>
    </source>
</reference>
<accession>A0A9N9I1Z8</accession>
<sequence>MTPTRINQNKKIDEEQIAFWKGNHEQANNQTKEKLEVFSTPHKPILTPQKFSVISSKVSTPFKLVEYVFGIVTTNWIEKEIISTKASEFVDDPICNPISKKADALATDLIYNIDIMNMK</sequence>
<keyword evidence="2" id="KW-1185">Reference proteome</keyword>
<organism evidence="1 2">
    <name type="scientific">Ambispora leptoticha</name>
    <dbReference type="NCBI Taxonomy" id="144679"/>
    <lineage>
        <taxon>Eukaryota</taxon>
        <taxon>Fungi</taxon>
        <taxon>Fungi incertae sedis</taxon>
        <taxon>Mucoromycota</taxon>
        <taxon>Glomeromycotina</taxon>
        <taxon>Glomeromycetes</taxon>
        <taxon>Archaeosporales</taxon>
        <taxon>Ambisporaceae</taxon>
        <taxon>Ambispora</taxon>
    </lineage>
</organism>
<gene>
    <name evidence="1" type="ORF">ALEPTO_LOCUS12142</name>
</gene>
<feature type="non-terminal residue" evidence="1">
    <location>
        <position position="119"/>
    </location>
</feature>